<accession>A0AA88GSS6</accession>
<comment type="caution">
    <text evidence="2">The sequence shown here is derived from an EMBL/GenBank/DDBJ whole genome shotgun (WGS) entry which is preliminary data.</text>
</comment>
<feature type="region of interest" description="Disordered" evidence="1">
    <location>
        <begin position="408"/>
        <end position="434"/>
    </location>
</feature>
<proteinExistence type="predicted"/>
<feature type="region of interest" description="Disordered" evidence="1">
    <location>
        <begin position="169"/>
        <end position="190"/>
    </location>
</feature>
<keyword evidence="3" id="KW-1185">Reference proteome</keyword>
<evidence type="ECO:0000313" key="2">
    <source>
        <dbReference type="EMBL" id="KAG2388220.1"/>
    </source>
</evidence>
<sequence length="452" mass="53073">MNEEEIVHALNTNVRNAMVMMKNSSSRTFDEFEEDFNIIKKELLHNKRSIQNSGSHSTSQIPEKNDIGYLNHWKKKGYLFYDYLWNKVLDRREKIMNHQDRIAKQEYSPNTWAIPDEKFELHIDKKQSLNKDRPSLFTNQEGGSSDMMHSEHVDEPLVENRDILKKYGLSTRSSSRGRRNRGSSSDTMKHHAAALTLSQTHNFRSMYMPRNLNPVDFNNGDVELFNTLKNLLSHQSIQREELIRQELSLMLQEDDYFVEKIFERYTSLQNTMTLEQYVDTVMDMLYQQGLKRRNAQNTSIQLLQGHSLNEGLDIPSLPDNRLTHARKSLHQVIPNADANKHLAYQIQRQYEFSKQVASVFNNRADRKLFQDNPMGLPWLDPSTEMYHPFAFDQVVFEPMLKQSTARKELKKKDKTQPAFAQQKETIPLLPKRKRREKTGFMSNSLFSNMGFM</sequence>
<evidence type="ECO:0000313" key="3">
    <source>
        <dbReference type="Proteomes" id="UP000816034"/>
    </source>
</evidence>
<dbReference type="RefSeq" id="XP_044552212.1">
    <property type="nucleotide sequence ID" value="XM_044686273.1"/>
</dbReference>
<reference evidence="2 3" key="1">
    <citation type="journal article" date="2018" name="BMC Genomics">
        <title>The genome of Naegleria lovaniensis, the basis for a comparative approach to unravel pathogenicity factors of the human pathogenic amoeba N. fowleri.</title>
        <authorList>
            <person name="Liechti N."/>
            <person name="Schurch N."/>
            <person name="Bruggmann R."/>
            <person name="Wittwer M."/>
        </authorList>
    </citation>
    <scope>NUCLEOTIDE SEQUENCE [LARGE SCALE GENOMIC DNA]</scope>
    <source>
        <strain evidence="2 3">ATCC 30569</strain>
    </source>
</reference>
<name>A0AA88GSS6_NAELO</name>
<feature type="region of interest" description="Disordered" evidence="1">
    <location>
        <begin position="130"/>
        <end position="149"/>
    </location>
</feature>
<dbReference type="AlphaFoldDB" id="A0AA88GSS6"/>
<dbReference type="Proteomes" id="UP000816034">
    <property type="component" value="Unassembled WGS sequence"/>
</dbReference>
<organism evidence="2 3">
    <name type="scientific">Naegleria lovaniensis</name>
    <name type="common">Amoeba</name>
    <dbReference type="NCBI Taxonomy" id="51637"/>
    <lineage>
        <taxon>Eukaryota</taxon>
        <taxon>Discoba</taxon>
        <taxon>Heterolobosea</taxon>
        <taxon>Tetramitia</taxon>
        <taxon>Eutetramitia</taxon>
        <taxon>Vahlkampfiidae</taxon>
        <taxon>Naegleria</taxon>
    </lineage>
</organism>
<dbReference type="GeneID" id="68093526"/>
<evidence type="ECO:0000256" key="1">
    <source>
        <dbReference type="SAM" id="MobiDB-lite"/>
    </source>
</evidence>
<gene>
    <name evidence="2" type="ORF">C9374_001070</name>
</gene>
<protein>
    <submittedName>
        <fullName evidence="2">Uncharacterized protein</fullName>
    </submittedName>
</protein>
<dbReference type="EMBL" id="PYSW02000011">
    <property type="protein sequence ID" value="KAG2388220.1"/>
    <property type="molecule type" value="Genomic_DNA"/>
</dbReference>